<dbReference type="GO" id="GO:0009245">
    <property type="term" value="P:lipid A biosynthetic process"/>
    <property type="evidence" value="ECO:0007669"/>
    <property type="project" value="TreeGrafter"/>
</dbReference>
<evidence type="ECO:0000313" key="5">
    <source>
        <dbReference type="Proteomes" id="UP000095662"/>
    </source>
</evidence>
<dbReference type="AlphaFoldDB" id="A0A174ZTU5"/>
<dbReference type="InterPro" id="IPR029052">
    <property type="entry name" value="Metallo-depent_PP-like"/>
</dbReference>
<dbReference type="Gene3D" id="3.60.21.10">
    <property type="match status" value="1"/>
</dbReference>
<dbReference type="GO" id="GO:0008758">
    <property type="term" value="F:UDP-2,3-diacylglucosamine hydrolase activity"/>
    <property type="evidence" value="ECO:0007669"/>
    <property type="project" value="TreeGrafter"/>
</dbReference>
<evidence type="ECO:0000313" key="4">
    <source>
        <dbReference type="EMBL" id="CUQ90715.1"/>
    </source>
</evidence>
<keyword evidence="1" id="KW-0479">Metal-binding</keyword>
<accession>A0A174ZTU5</accession>
<dbReference type="GO" id="GO:0016020">
    <property type="term" value="C:membrane"/>
    <property type="evidence" value="ECO:0007669"/>
    <property type="project" value="GOC"/>
</dbReference>
<dbReference type="PANTHER" id="PTHR31302">
    <property type="entry name" value="TRANSMEMBRANE PROTEIN WITH METALLOPHOSPHOESTERASE DOMAIN-RELATED"/>
    <property type="match status" value="1"/>
</dbReference>
<dbReference type="OrthoDB" id="9780884at2"/>
<dbReference type="SUPFAM" id="SSF56300">
    <property type="entry name" value="Metallo-dependent phosphatases"/>
    <property type="match status" value="1"/>
</dbReference>
<feature type="domain" description="Calcineurin-like phosphoesterase" evidence="3">
    <location>
        <begin position="20"/>
        <end position="188"/>
    </location>
</feature>
<reference evidence="4 5" key="1">
    <citation type="submission" date="2015-09" db="EMBL/GenBank/DDBJ databases">
        <authorList>
            <consortium name="Pathogen Informatics"/>
        </authorList>
    </citation>
    <scope>NUCLEOTIDE SEQUENCE [LARGE SCALE GENOMIC DNA]</scope>
    <source>
        <strain evidence="4 5">2789STDY5834928</strain>
    </source>
</reference>
<dbReference type="STRING" id="39492.ERS852540_02188"/>
<dbReference type="EMBL" id="CZBY01000021">
    <property type="protein sequence ID" value="CUQ90715.1"/>
    <property type="molecule type" value="Genomic_DNA"/>
</dbReference>
<evidence type="ECO:0000259" key="3">
    <source>
        <dbReference type="Pfam" id="PF00149"/>
    </source>
</evidence>
<dbReference type="Pfam" id="PF00149">
    <property type="entry name" value="Metallophos"/>
    <property type="match status" value="1"/>
</dbReference>
<organism evidence="4 5">
    <name type="scientific">[Eubacterium] siraeum</name>
    <dbReference type="NCBI Taxonomy" id="39492"/>
    <lineage>
        <taxon>Bacteria</taxon>
        <taxon>Bacillati</taxon>
        <taxon>Bacillota</taxon>
        <taxon>Clostridia</taxon>
        <taxon>Eubacteriales</taxon>
        <taxon>Oscillospiraceae</taxon>
        <taxon>Oscillospiraceae incertae sedis</taxon>
    </lineage>
</organism>
<dbReference type="Proteomes" id="UP000095662">
    <property type="component" value="Unassembled WGS sequence"/>
</dbReference>
<dbReference type="GO" id="GO:0046872">
    <property type="term" value="F:metal ion binding"/>
    <property type="evidence" value="ECO:0007669"/>
    <property type="project" value="UniProtKB-KW"/>
</dbReference>
<dbReference type="InterPro" id="IPR051158">
    <property type="entry name" value="Metallophosphoesterase_sf"/>
</dbReference>
<keyword evidence="2 4" id="KW-0378">Hydrolase</keyword>
<dbReference type="EC" id="3.1.-.-" evidence="4"/>
<sequence>MRLQTTTYEIKSGKVSSPVRIAFVSDLHNSLFGKSQSELKNAIDGAKPDIVVFGGDLADKTQDDLPENSYILVKYLVKRYPCFYTIGNHENARGDSARIKQQMSDFGVTVLEGNGTVININGNETEICGIYDAHTYDEVNGELVNQLDAVTSEKDSKRTRILIAHFPEQIDEYLNGNFDIVLSGHAHGGQWRIPGLIDGVFAPGQGVFPKYTAGVYMHGDTAHIVSRGLWKPSTLIAVPRIFNRPELVFVDIKK</sequence>
<gene>
    <name evidence="4" type="ORF">ERS852540_02188</name>
</gene>
<evidence type="ECO:0000256" key="2">
    <source>
        <dbReference type="ARBA" id="ARBA00022801"/>
    </source>
</evidence>
<dbReference type="PANTHER" id="PTHR31302:SF31">
    <property type="entry name" value="PHOSPHODIESTERASE YAEI"/>
    <property type="match status" value="1"/>
</dbReference>
<proteinExistence type="predicted"/>
<protein>
    <submittedName>
        <fullName evidence="4">Uncharacterized metallophosphoesterase Cj0846</fullName>
        <ecNumber evidence="4">3.1.-.-</ecNumber>
    </submittedName>
</protein>
<evidence type="ECO:0000256" key="1">
    <source>
        <dbReference type="ARBA" id="ARBA00022723"/>
    </source>
</evidence>
<name>A0A174ZTU5_9FIRM</name>
<dbReference type="InterPro" id="IPR004843">
    <property type="entry name" value="Calcineurin-like_PHP"/>
</dbReference>